<reference evidence="1 2" key="1">
    <citation type="submission" date="2014-11" db="EMBL/GenBank/DDBJ databases">
        <title>Genomics and ecophysiology of heterotrophic nitrogen fixing bacteria isolated from estuarine surface water.</title>
        <authorList>
            <person name="Bentzon-Tilia M."/>
            <person name="Severin I."/>
            <person name="Hansen L.H."/>
            <person name="Riemann L."/>
        </authorList>
    </citation>
    <scope>NUCLEOTIDE SEQUENCE [LARGE SCALE GENOMIC DNA]</scope>
    <source>
        <strain evidence="1 2">BAL398</strain>
    </source>
</reference>
<dbReference type="EMBL" id="JXXE01000016">
    <property type="protein sequence ID" value="KIZ48096.1"/>
    <property type="molecule type" value="Genomic_DNA"/>
</dbReference>
<name>A0A0D7F5P0_RHOPL</name>
<sequence>MRFWSAIAVPEPAYTARATALLDSLFQNPARTMQADTDIVGSETQIECDAIARFRVEIGPANNLCIVWPECRNEVPDAATRILKLHHLRWCRLTMSLGFVSRLGPLACRPAPIIIG</sequence>
<dbReference type="Proteomes" id="UP000032515">
    <property type="component" value="Unassembled WGS sequence"/>
</dbReference>
<protein>
    <submittedName>
        <fullName evidence="1">Uncharacterized protein</fullName>
    </submittedName>
</protein>
<gene>
    <name evidence="1" type="ORF">OO17_00740</name>
</gene>
<dbReference type="AlphaFoldDB" id="A0A0D7F5P0"/>
<evidence type="ECO:0000313" key="2">
    <source>
        <dbReference type="Proteomes" id="UP000032515"/>
    </source>
</evidence>
<evidence type="ECO:0000313" key="1">
    <source>
        <dbReference type="EMBL" id="KIZ48096.1"/>
    </source>
</evidence>
<comment type="caution">
    <text evidence="1">The sequence shown here is derived from an EMBL/GenBank/DDBJ whole genome shotgun (WGS) entry which is preliminary data.</text>
</comment>
<proteinExistence type="predicted"/>
<organism evidence="1 2">
    <name type="scientific">Rhodopseudomonas palustris</name>
    <dbReference type="NCBI Taxonomy" id="1076"/>
    <lineage>
        <taxon>Bacteria</taxon>
        <taxon>Pseudomonadati</taxon>
        <taxon>Pseudomonadota</taxon>
        <taxon>Alphaproteobacteria</taxon>
        <taxon>Hyphomicrobiales</taxon>
        <taxon>Nitrobacteraceae</taxon>
        <taxon>Rhodopseudomonas</taxon>
    </lineage>
</organism>
<accession>A0A0D7F5P0</accession>